<accession>A0A8J6LEZ6</accession>
<evidence type="ECO:0000313" key="5">
    <source>
        <dbReference type="Proteomes" id="UP000719412"/>
    </source>
</evidence>
<feature type="region of interest" description="Disordered" evidence="2">
    <location>
        <begin position="128"/>
        <end position="148"/>
    </location>
</feature>
<feature type="coiled-coil region" evidence="1">
    <location>
        <begin position="29"/>
        <end position="59"/>
    </location>
</feature>
<keyword evidence="3" id="KW-0732">Signal</keyword>
<evidence type="ECO:0000313" key="4">
    <source>
        <dbReference type="EMBL" id="KAH0816953.1"/>
    </source>
</evidence>
<dbReference type="EMBL" id="JABDTM020020629">
    <property type="protein sequence ID" value="KAH0816953.1"/>
    <property type="molecule type" value="Genomic_DNA"/>
</dbReference>
<keyword evidence="1" id="KW-0175">Coiled coil</keyword>
<gene>
    <name evidence="4" type="ORF">GEV33_005838</name>
</gene>
<dbReference type="AlphaFoldDB" id="A0A8J6LEZ6"/>
<comment type="caution">
    <text evidence="4">The sequence shown here is derived from an EMBL/GenBank/DDBJ whole genome shotgun (WGS) entry which is preliminary data.</text>
</comment>
<dbReference type="Proteomes" id="UP000719412">
    <property type="component" value="Unassembled WGS sequence"/>
</dbReference>
<organism evidence="4 5">
    <name type="scientific">Tenebrio molitor</name>
    <name type="common">Yellow mealworm beetle</name>
    <dbReference type="NCBI Taxonomy" id="7067"/>
    <lineage>
        <taxon>Eukaryota</taxon>
        <taxon>Metazoa</taxon>
        <taxon>Ecdysozoa</taxon>
        <taxon>Arthropoda</taxon>
        <taxon>Hexapoda</taxon>
        <taxon>Insecta</taxon>
        <taxon>Pterygota</taxon>
        <taxon>Neoptera</taxon>
        <taxon>Endopterygota</taxon>
        <taxon>Coleoptera</taxon>
        <taxon>Polyphaga</taxon>
        <taxon>Cucujiformia</taxon>
        <taxon>Tenebrionidae</taxon>
        <taxon>Tenebrio</taxon>
    </lineage>
</organism>
<keyword evidence="5" id="KW-1185">Reference proteome</keyword>
<evidence type="ECO:0000256" key="1">
    <source>
        <dbReference type="SAM" id="Coils"/>
    </source>
</evidence>
<evidence type="ECO:0000256" key="3">
    <source>
        <dbReference type="SAM" id="SignalP"/>
    </source>
</evidence>
<reference evidence="4" key="2">
    <citation type="submission" date="2021-08" db="EMBL/GenBank/DDBJ databases">
        <authorList>
            <person name="Eriksson T."/>
        </authorList>
    </citation>
    <scope>NUCLEOTIDE SEQUENCE</scope>
    <source>
        <strain evidence="4">Stoneville</strain>
        <tissue evidence="4">Whole head</tissue>
    </source>
</reference>
<reference evidence="4" key="1">
    <citation type="journal article" date="2020" name="J Insects Food Feed">
        <title>The yellow mealworm (Tenebrio molitor) genome: a resource for the emerging insects as food and feed industry.</title>
        <authorList>
            <person name="Eriksson T."/>
            <person name="Andere A."/>
            <person name="Kelstrup H."/>
            <person name="Emery V."/>
            <person name="Picard C."/>
        </authorList>
    </citation>
    <scope>NUCLEOTIDE SEQUENCE</scope>
    <source>
        <strain evidence="4">Stoneville</strain>
        <tissue evidence="4">Whole head</tissue>
    </source>
</reference>
<feature type="signal peptide" evidence="3">
    <location>
        <begin position="1"/>
        <end position="21"/>
    </location>
</feature>
<protein>
    <submittedName>
        <fullName evidence="4">Uncharacterized protein</fullName>
    </submittedName>
</protein>
<evidence type="ECO:0000256" key="2">
    <source>
        <dbReference type="SAM" id="MobiDB-lite"/>
    </source>
</evidence>
<proteinExistence type="predicted"/>
<name>A0A8J6LEZ6_TENMO</name>
<sequence length="258" mass="29097">MFKNIFIFIFGVLVTVERGRTAITPLDAIDDAEAALNQLREARTRSARAERAAGAASRELRITCVAFGIRNHPCGWIAERHGAYRPALPACGAFEEPENYHIVPLPFTVLPWSRNPSSSSEIEITVPYREGEPESPPSNYREATPFSGKGQPDQLSFVRVVESHIVLRVIRRHIVRRGDRSQGTSFVRMVIARPHTDSLRSSDHASFHWVPFRKDKRISSRSRRKSKGRNRGHTTLPLKSPQLYCGNICASNFQLLNV</sequence>
<feature type="chain" id="PRO_5035290666" evidence="3">
    <location>
        <begin position="22"/>
        <end position="258"/>
    </location>
</feature>